<name>U4R0F3_9FIRM</name>
<sequence>MANKSLNLVEIRLARDNWDKVLTTKMTDDERFIFENKKKAVDMYIDGYGIKIITEETGVNRTRIKRLVERCIKSDENGIMYGYNALLMWKNTQKFNGNFKKLLSQYPSLQKYIVGNYFGDYDYTLEKNMNLKTLHKKFLSECTRLGLMEYEYPFNTTNRGYISLIKYIKQLKNENPNKTIKRENKNVIQKFYSTGYGKKYNSDPIAPYQVVQIDGHKIDMLYSVEVEDKEGNIVRMPATRVWLIAIIDVATRCILGYSLTPNENYNQTDVLKALKNAIMPHEKVEFTLNGLGYPENGGFPSDAIPEAKWAIFDTVMLDNAKSHLAKDVVRKITCDLKCAINFGSVATPETRGIIERFFGTLERGGYHKLPSTTGSNIYDNKRNDPDKESVKYKITYDEIAEITEYLIAEYNNSCHTALENRTPLQVMKSKIQDAYMIPCKVNSEIIEVVKELTNIVIERTVRGGYNRGKRPYINYMGIEYHSDGVSLCMDLINKKIIISVNPDDVSYVKAYNISGEEIGVLTAAGEWGRRPHSLKTREAALKRKNENKALNSPFTPFLDKLEEEYKEKAIESRRARTKADIIRKEKGTPTLIEQSKTERKLATVTDIKKHNSKSFTKEQMKLIDSMSIEEAYEKGLLNI</sequence>
<comment type="caution">
    <text evidence="2">The sequence shown here is derived from an EMBL/GenBank/DDBJ whole genome shotgun (WGS) entry which is preliminary data.</text>
</comment>
<dbReference type="AlphaFoldDB" id="U4R0F3"/>
<protein>
    <recommendedName>
        <fullName evidence="1">Integrase catalytic domain-containing protein</fullName>
    </recommendedName>
</protein>
<organism evidence="2 3">
    <name type="scientific">Ruminiclostridium papyrosolvens C7</name>
    <dbReference type="NCBI Taxonomy" id="1330534"/>
    <lineage>
        <taxon>Bacteria</taxon>
        <taxon>Bacillati</taxon>
        <taxon>Bacillota</taxon>
        <taxon>Clostridia</taxon>
        <taxon>Eubacteriales</taxon>
        <taxon>Oscillospiraceae</taxon>
        <taxon>Ruminiclostridium</taxon>
    </lineage>
</organism>
<evidence type="ECO:0000259" key="1">
    <source>
        <dbReference type="PROSITE" id="PS50994"/>
    </source>
</evidence>
<dbReference type="PATRIC" id="fig|1330534.3.peg.2859"/>
<dbReference type="PROSITE" id="PS50994">
    <property type="entry name" value="INTEGRASE"/>
    <property type="match status" value="1"/>
</dbReference>
<dbReference type="GO" id="GO:0003676">
    <property type="term" value="F:nucleic acid binding"/>
    <property type="evidence" value="ECO:0007669"/>
    <property type="project" value="InterPro"/>
</dbReference>
<dbReference type="Proteomes" id="UP000016860">
    <property type="component" value="Unassembled WGS sequence"/>
</dbReference>
<feature type="domain" description="Integrase catalytic" evidence="1">
    <location>
        <begin position="203"/>
        <end position="431"/>
    </location>
</feature>
<dbReference type="OrthoDB" id="8736397at2"/>
<evidence type="ECO:0000313" key="3">
    <source>
        <dbReference type="Proteomes" id="UP000016860"/>
    </source>
</evidence>
<dbReference type="RefSeq" id="WP_020816339.1">
    <property type="nucleotide sequence ID" value="NZ_ATAY01000070.1"/>
</dbReference>
<proteinExistence type="predicted"/>
<dbReference type="EMBL" id="ATAY01000070">
    <property type="protein sequence ID" value="EPR10215.1"/>
    <property type="molecule type" value="Genomic_DNA"/>
</dbReference>
<gene>
    <name evidence="2" type="ORF">L323_14415</name>
</gene>
<dbReference type="InterPro" id="IPR036397">
    <property type="entry name" value="RNaseH_sf"/>
</dbReference>
<evidence type="ECO:0000313" key="2">
    <source>
        <dbReference type="EMBL" id="EPR10215.1"/>
    </source>
</evidence>
<dbReference type="STRING" id="1330534.L323_14415"/>
<accession>U4R0F3</accession>
<dbReference type="InterPro" id="IPR012337">
    <property type="entry name" value="RNaseH-like_sf"/>
</dbReference>
<dbReference type="GO" id="GO:0015074">
    <property type="term" value="P:DNA integration"/>
    <property type="evidence" value="ECO:0007669"/>
    <property type="project" value="InterPro"/>
</dbReference>
<dbReference type="SUPFAM" id="SSF53098">
    <property type="entry name" value="Ribonuclease H-like"/>
    <property type="match status" value="1"/>
</dbReference>
<dbReference type="Gene3D" id="3.30.420.10">
    <property type="entry name" value="Ribonuclease H-like superfamily/Ribonuclease H"/>
    <property type="match status" value="1"/>
</dbReference>
<reference evidence="2 3" key="1">
    <citation type="journal article" date="2013" name="Genome Announc.">
        <title>Draft Genome Sequence of the Cellulolytic Bacterium Clostridium papyrosolvens C7 (ATCC 700395).</title>
        <authorList>
            <person name="Zepeda V."/>
            <person name="Dassa B."/>
            <person name="Borovok I."/>
            <person name="Lamed R."/>
            <person name="Bayer E.A."/>
            <person name="Cate J.H."/>
        </authorList>
    </citation>
    <scope>NUCLEOTIDE SEQUENCE [LARGE SCALE GENOMIC DNA]</scope>
    <source>
        <strain evidence="2 3">C7</strain>
    </source>
</reference>
<dbReference type="InterPro" id="IPR001584">
    <property type="entry name" value="Integrase_cat-core"/>
</dbReference>